<protein>
    <submittedName>
        <fullName evidence="2">Uncharacterized protein</fullName>
    </submittedName>
</protein>
<dbReference type="InParanoid" id="A0A0G4EP58"/>
<evidence type="ECO:0000313" key="3">
    <source>
        <dbReference type="Proteomes" id="UP000041254"/>
    </source>
</evidence>
<keyword evidence="3" id="KW-1185">Reference proteome</keyword>
<sequence length="274" mass="29849">MGNQCCSCGFWSKDPDPEGRGFAAPEQHVRRFETPQFLPSMISQAPVCNASIDANFAKTHYGHSSVSYRIDAGGMIATATHERCMKVVPHSQQLPGFTSDKNTKPHGTADTVPSSGGPDAEGYRLTDMKRDCGDPQLPRSPKSAMNPMAGYPVAASADTQSKEFAKENGGRGTQENSVVDTPHVRHGVDLRPRVRVVGVNGVSEALRNSLMLQALTQEGDLEALIPQVEHKMRNMPLPACLDGYVREDQEPHDSGRSVEWNDNAGRQLQIVIRS</sequence>
<dbReference type="EMBL" id="CDMY01000280">
    <property type="protein sequence ID" value="CEL99409.1"/>
    <property type="molecule type" value="Genomic_DNA"/>
</dbReference>
<evidence type="ECO:0000256" key="1">
    <source>
        <dbReference type="SAM" id="MobiDB-lite"/>
    </source>
</evidence>
<evidence type="ECO:0000313" key="2">
    <source>
        <dbReference type="EMBL" id="CEL99409.1"/>
    </source>
</evidence>
<feature type="region of interest" description="Disordered" evidence="1">
    <location>
        <begin position="92"/>
        <end position="132"/>
    </location>
</feature>
<accession>A0A0G4EP58</accession>
<dbReference type="VEuPathDB" id="CryptoDB:Vbra_7973"/>
<dbReference type="AlphaFoldDB" id="A0A0G4EP58"/>
<dbReference type="Proteomes" id="UP000041254">
    <property type="component" value="Unassembled WGS sequence"/>
</dbReference>
<proteinExistence type="predicted"/>
<gene>
    <name evidence="2" type="ORF">Vbra_7973</name>
</gene>
<organism evidence="2 3">
    <name type="scientific">Vitrella brassicaformis (strain CCMP3155)</name>
    <dbReference type="NCBI Taxonomy" id="1169540"/>
    <lineage>
        <taxon>Eukaryota</taxon>
        <taxon>Sar</taxon>
        <taxon>Alveolata</taxon>
        <taxon>Colpodellida</taxon>
        <taxon>Vitrellaceae</taxon>
        <taxon>Vitrella</taxon>
    </lineage>
</organism>
<name>A0A0G4EP58_VITBC</name>
<reference evidence="2 3" key="1">
    <citation type="submission" date="2014-11" db="EMBL/GenBank/DDBJ databases">
        <authorList>
            <person name="Zhu J."/>
            <person name="Qi W."/>
            <person name="Song R."/>
        </authorList>
    </citation>
    <scope>NUCLEOTIDE SEQUENCE [LARGE SCALE GENOMIC DNA]</scope>
</reference>
<feature type="compositionally biased region" description="Basic and acidic residues" evidence="1">
    <location>
        <begin position="121"/>
        <end position="132"/>
    </location>
</feature>